<dbReference type="InterPro" id="IPR006311">
    <property type="entry name" value="TAT_signal"/>
</dbReference>
<dbReference type="SUPFAM" id="SSF75005">
    <property type="entry name" value="Arabinanase/levansucrase/invertase"/>
    <property type="match status" value="1"/>
</dbReference>
<dbReference type="PANTHER" id="PTHR43301">
    <property type="entry name" value="ARABINAN ENDO-1,5-ALPHA-L-ARABINOSIDASE"/>
    <property type="match status" value="1"/>
</dbReference>
<feature type="domain" description="Extracellular endo-alpha-(1-&gt;5)-L-arabinanase C-terminal" evidence="7">
    <location>
        <begin position="379"/>
        <end position="487"/>
    </location>
</feature>
<evidence type="ECO:0000256" key="4">
    <source>
        <dbReference type="ARBA" id="ARBA00023295"/>
    </source>
</evidence>
<dbReference type="Gene3D" id="2.115.10.20">
    <property type="entry name" value="Glycosyl hydrolase domain, family 43"/>
    <property type="match status" value="1"/>
</dbReference>
<evidence type="ECO:0000313" key="9">
    <source>
        <dbReference type="Proteomes" id="UP001597280"/>
    </source>
</evidence>
<dbReference type="Pfam" id="PF04616">
    <property type="entry name" value="Glyco_hydro_43"/>
    <property type="match status" value="1"/>
</dbReference>
<gene>
    <name evidence="8" type="ORF">ACFSDA_07070</name>
</gene>
<reference evidence="9" key="1">
    <citation type="journal article" date="2019" name="Int. J. Syst. Evol. Microbiol.">
        <title>The Global Catalogue of Microorganisms (GCM) 10K type strain sequencing project: providing services to taxonomists for standard genome sequencing and annotation.</title>
        <authorList>
            <consortium name="The Broad Institute Genomics Platform"/>
            <consortium name="The Broad Institute Genome Sequencing Center for Infectious Disease"/>
            <person name="Wu L."/>
            <person name="Ma J."/>
        </authorList>
    </citation>
    <scope>NUCLEOTIDE SEQUENCE [LARGE SCALE GENOMIC DNA]</scope>
    <source>
        <strain evidence="9">JCM 11650</strain>
    </source>
</reference>
<dbReference type="PANTHER" id="PTHR43301:SF3">
    <property type="entry name" value="ARABINAN ENDO-1,5-ALPHA-L-ARABINOSIDASE A-RELATED"/>
    <property type="match status" value="1"/>
</dbReference>
<evidence type="ECO:0000256" key="1">
    <source>
        <dbReference type="ARBA" id="ARBA00004834"/>
    </source>
</evidence>
<comment type="pathway">
    <text evidence="1">Glycan metabolism; L-arabinan degradation.</text>
</comment>
<evidence type="ECO:0000313" key="8">
    <source>
        <dbReference type="EMBL" id="MFD1834837.1"/>
    </source>
</evidence>
<keyword evidence="3 5" id="KW-0378">Hydrolase</keyword>
<keyword evidence="6" id="KW-0732">Signal</keyword>
<proteinExistence type="inferred from homology"/>
<dbReference type="RefSeq" id="WP_343904069.1">
    <property type="nucleotide sequence ID" value="NZ_BAAAIS010000002.1"/>
</dbReference>
<evidence type="ECO:0000256" key="2">
    <source>
        <dbReference type="ARBA" id="ARBA00009865"/>
    </source>
</evidence>
<dbReference type="EMBL" id="JBHUFL010000002">
    <property type="protein sequence ID" value="MFD1834837.1"/>
    <property type="molecule type" value="Genomic_DNA"/>
</dbReference>
<dbReference type="InterPro" id="IPR050727">
    <property type="entry name" value="GH43_arabinanases"/>
</dbReference>
<dbReference type="InterPro" id="IPR006710">
    <property type="entry name" value="Glyco_hydro_43"/>
</dbReference>
<keyword evidence="9" id="KW-1185">Reference proteome</keyword>
<evidence type="ECO:0000259" key="7">
    <source>
        <dbReference type="Pfam" id="PF16369"/>
    </source>
</evidence>
<protein>
    <submittedName>
        <fullName evidence="8">Glycoside hydrolase family 43 protein</fullName>
    </submittedName>
</protein>
<comment type="caution">
    <text evidence="8">The sequence shown here is derived from an EMBL/GenBank/DDBJ whole genome shotgun (WGS) entry which is preliminary data.</text>
</comment>
<evidence type="ECO:0000256" key="6">
    <source>
        <dbReference type="SAM" id="SignalP"/>
    </source>
</evidence>
<dbReference type="PROSITE" id="PS51318">
    <property type="entry name" value="TAT"/>
    <property type="match status" value="1"/>
</dbReference>
<comment type="similarity">
    <text evidence="2 5">Belongs to the glycosyl hydrolase 43 family.</text>
</comment>
<sequence length="491" mass="53124">MSTLSRRTLIGSAAALTATGAAAVATPAATAAPPRRTLPDPAFAEISVHDPSIVAAGDELYVFGSHLAAARTPDLLRWTGVADLVTPENPLFEDVTVELAEAFDWASTTTLWAPDVHRADDGRYRMYYCACEGSSPRSALGSAVADEITGPYRDEGIFLRSGQWDQESEDGTIYDALVHPNVVDPQAFVDAEGVLRLVYGSYSGGIFLLELDPATGRPVPGQGYGVHLVGGNHSRIEAPYILRSEESGYYYLFVTFGGLDADGGYNVRVGRSRSVEGPYLDHAGQDLRECRSDPSLPLFDDASIEPYAVKLLGNHRFTQRDGAEGQGYVSPGHVSAWTRPGTDESFLILHTRFPGRGEEHEVRVHRLHLTRTGWLVPSPHRYAGEPAATAREARLRRDEIVGDWQLVDHGRAISAEVTDSVPVTLGADGTVTGAVQGRWRAEGSGRAVIELDGARFDGTFTRGWHDGLDAWTPTFTVLGPDGRALWGSREV</sequence>
<dbReference type="Proteomes" id="UP001597280">
    <property type="component" value="Unassembled WGS sequence"/>
</dbReference>
<accession>A0ABW4PVJ6</accession>
<keyword evidence="4 5" id="KW-0326">Glycosidase</keyword>
<evidence type="ECO:0000256" key="5">
    <source>
        <dbReference type="RuleBase" id="RU361187"/>
    </source>
</evidence>
<feature type="signal peptide" evidence="6">
    <location>
        <begin position="1"/>
        <end position="31"/>
    </location>
</feature>
<name>A0ABW4PVJ6_9MICO</name>
<organism evidence="8 9">
    <name type="scientific">Brachybacterium rhamnosum</name>
    <dbReference type="NCBI Taxonomy" id="173361"/>
    <lineage>
        <taxon>Bacteria</taxon>
        <taxon>Bacillati</taxon>
        <taxon>Actinomycetota</taxon>
        <taxon>Actinomycetes</taxon>
        <taxon>Micrococcales</taxon>
        <taxon>Dermabacteraceae</taxon>
        <taxon>Brachybacterium</taxon>
    </lineage>
</organism>
<dbReference type="Gene3D" id="2.40.128.10">
    <property type="match status" value="1"/>
</dbReference>
<feature type="chain" id="PRO_5047541575" evidence="6">
    <location>
        <begin position="32"/>
        <end position="491"/>
    </location>
</feature>
<dbReference type="Pfam" id="PF16369">
    <property type="entry name" value="GH43_C"/>
    <property type="match status" value="1"/>
</dbReference>
<evidence type="ECO:0000256" key="3">
    <source>
        <dbReference type="ARBA" id="ARBA00022801"/>
    </source>
</evidence>
<dbReference type="InterPro" id="IPR023296">
    <property type="entry name" value="Glyco_hydro_beta-prop_sf"/>
</dbReference>
<dbReference type="InterPro" id="IPR032291">
    <property type="entry name" value="Abn2_C"/>
</dbReference>
<dbReference type="GO" id="GO:0016787">
    <property type="term" value="F:hydrolase activity"/>
    <property type="evidence" value="ECO:0007669"/>
    <property type="project" value="UniProtKB-KW"/>
</dbReference>